<gene>
    <name evidence="3" type="ORF">GSLYS_00008801001</name>
</gene>
<feature type="compositionally biased region" description="Polar residues" evidence="2">
    <location>
        <begin position="8"/>
        <end position="23"/>
    </location>
</feature>
<feature type="region of interest" description="Disordered" evidence="2">
    <location>
        <begin position="1"/>
        <end position="23"/>
    </location>
</feature>
<evidence type="ECO:0000313" key="3">
    <source>
        <dbReference type="EMBL" id="CAL1534841.1"/>
    </source>
</evidence>
<name>A0AAV2HLC9_LYMST</name>
<comment type="caution">
    <text evidence="3">The sequence shown here is derived from an EMBL/GenBank/DDBJ whole genome shotgun (WGS) entry which is preliminary data.</text>
</comment>
<keyword evidence="1" id="KW-0175">Coiled coil</keyword>
<sequence length="160" mass="18306">MVKKIKSRTQGNQPHGDNGNSAQFKLRKISGSAVSKWKPVPSSLQELVMSWLEDSILNTSGQRTQAEERTIKSIRKNVAKRLSLLKVPKDKWLDVKSLKNTKHTLESTKKQFDEAEAKLTSAIEMEMKEVQLLQDKVDKMKEVTNDWDEQLHPILRVPSI</sequence>
<dbReference type="AlphaFoldDB" id="A0AAV2HLC9"/>
<accession>A0AAV2HLC9</accession>
<reference evidence="3 4" key="1">
    <citation type="submission" date="2024-04" db="EMBL/GenBank/DDBJ databases">
        <authorList>
            <consortium name="Genoscope - CEA"/>
            <person name="William W."/>
        </authorList>
    </citation>
    <scope>NUCLEOTIDE SEQUENCE [LARGE SCALE GENOMIC DNA]</scope>
</reference>
<keyword evidence="4" id="KW-1185">Reference proteome</keyword>
<evidence type="ECO:0000256" key="2">
    <source>
        <dbReference type="SAM" id="MobiDB-lite"/>
    </source>
</evidence>
<feature type="coiled-coil region" evidence="1">
    <location>
        <begin position="98"/>
        <end position="143"/>
    </location>
</feature>
<organism evidence="3 4">
    <name type="scientific">Lymnaea stagnalis</name>
    <name type="common">Great pond snail</name>
    <name type="synonym">Helix stagnalis</name>
    <dbReference type="NCBI Taxonomy" id="6523"/>
    <lineage>
        <taxon>Eukaryota</taxon>
        <taxon>Metazoa</taxon>
        <taxon>Spiralia</taxon>
        <taxon>Lophotrochozoa</taxon>
        <taxon>Mollusca</taxon>
        <taxon>Gastropoda</taxon>
        <taxon>Heterobranchia</taxon>
        <taxon>Euthyneura</taxon>
        <taxon>Panpulmonata</taxon>
        <taxon>Hygrophila</taxon>
        <taxon>Lymnaeoidea</taxon>
        <taxon>Lymnaeidae</taxon>
        <taxon>Lymnaea</taxon>
    </lineage>
</organism>
<proteinExistence type="predicted"/>
<protein>
    <submittedName>
        <fullName evidence="3">Uncharacterized protein</fullName>
    </submittedName>
</protein>
<dbReference type="Proteomes" id="UP001497497">
    <property type="component" value="Unassembled WGS sequence"/>
</dbReference>
<dbReference type="EMBL" id="CAXITT010000184">
    <property type="protein sequence ID" value="CAL1534841.1"/>
    <property type="molecule type" value="Genomic_DNA"/>
</dbReference>
<evidence type="ECO:0000313" key="4">
    <source>
        <dbReference type="Proteomes" id="UP001497497"/>
    </source>
</evidence>
<evidence type="ECO:0000256" key="1">
    <source>
        <dbReference type="SAM" id="Coils"/>
    </source>
</evidence>